<proteinExistence type="predicted"/>
<accession>A0ABR0EDM0</accession>
<reference evidence="1 2" key="1">
    <citation type="journal article" date="2023" name="G3 (Bethesda)">
        <title>A chromosome-level genome assembly of Zasmidium syzygii isolated from banana leaves.</title>
        <authorList>
            <person name="van Westerhoven A.C."/>
            <person name="Mehrabi R."/>
            <person name="Talebi R."/>
            <person name="Steentjes M.B.F."/>
            <person name="Corcolon B."/>
            <person name="Chong P.A."/>
            <person name="Kema G.H.J."/>
            <person name="Seidl M.F."/>
        </authorList>
    </citation>
    <scope>NUCLEOTIDE SEQUENCE [LARGE SCALE GENOMIC DNA]</scope>
    <source>
        <strain evidence="1 2">P124</strain>
    </source>
</reference>
<gene>
    <name evidence="1" type="ORF">PRZ48_010112</name>
</gene>
<keyword evidence="2" id="KW-1185">Reference proteome</keyword>
<dbReference type="EMBL" id="JAXOVC010000007">
    <property type="protein sequence ID" value="KAK4499594.1"/>
    <property type="molecule type" value="Genomic_DNA"/>
</dbReference>
<protein>
    <submittedName>
        <fullName evidence="1">Uncharacterized protein</fullName>
    </submittedName>
</protein>
<organism evidence="1 2">
    <name type="scientific">Zasmidium cellare</name>
    <name type="common">Wine cellar mold</name>
    <name type="synonym">Racodium cellare</name>
    <dbReference type="NCBI Taxonomy" id="395010"/>
    <lineage>
        <taxon>Eukaryota</taxon>
        <taxon>Fungi</taxon>
        <taxon>Dikarya</taxon>
        <taxon>Ascomycota</taxon>
        <taxon>Pezizomycotina</taxon>
        <taxon>Dothideomycetes</taxon>
        <taxon>Dothideomycetidae</taxon>
        <taxon>Mycosphaerellales</taxon>
        <taxon>Mycosphaerellaceae</taxon>
        <taxon>Zasmidium</taxon>
    </lineage>
</organism>
<comment type="caution">
    <text evidence="1">The sequence shown here is derived from an EMBL/GenBank/DDBJ whole genome shotgun (WGS) entry which is preliminary data.</text>
</comment>
<evidence type="ECO:0000313" key="2">
    <source>
        <dbReference type="Proteomes" id="UP001305779"/>
    </source>
</evidence>
<evidence type="ECO:0000313" key="1">
    <source>
        <dbReference type="EMBL" id="KAK4499594.1"/>
    </source>
</evidence>
<dbReference type="Proteomes" id="UP001305779">
    <property type="component" value="Unassembled WGS sequence"/>
</dbReference>
<name>A0ABR0EDM0_ZASCE</name>
<sequence>MTNYGCNGPSSQADYGNRVCKYGVFSGAEWLRPQTNSTTKRESPKQPCNQTAITHLTIEGRSFRIFGDVPEEVSHEMIAYFKNHSYYDGNLAGTVPDLFLPFEDLARSSTENGQA</sequence>